<organism evidence="5 6">
    <name type="scientific">Ophiobolus disseminans</name>
    <dbReference type="NCBI Taxonomy" id="1469910"/>
    <lineage>
        <taxon>Eukaryota</taxon>
        <taxon>Fungi</taxon>
        <taxon>Dikarya</taxon>
        <taxon>Ascomycota</taxon>
        <taxon>Pezizomycotina</taxon>
        <taxon>Dothideomycetes</taxon>
        <taxon>Pleosporomycetidae</taxon>
        <taxon>Pleosporales</taxon>
        <taxon>Pleosporineae</taxon>
        <taxon>Phaeosphaeriaceae</taxon>
        <taxon>Ophiobolus</taxon>
    </lineage>
</organism>
<dbReference type="Pfam" id="PF00743">
    <property type="entry name" value="FMO-like"/>
    <property type="match status" value="1"/>
</dbReference>
<dbReference type="GO" id="GO:0050660">
    <property type="term" value="F:flavin adenine dinucleotide binding"/>
    <property type="evidence" value="ECO:0007669"/>
    <property type="project" value="InterPro"/>
</dbReference>
<evidence type="ECO:0000313" key="6">
    <source>
        <dbReference type="Proteomes" id="UP000799424"/>
    </source>
</evidence>
<dbReference type="Gene3D" id="3.50.50.60">
    <property type="entry name" value="FAD/NAD(P)-binding domain"/>
    <property type="match status" value="1"/>
</dbReference>
<name>A0A6A7A046_9PLEO</name>
<dbReference type="SUPFAM" id="SSF51905">
    <property type="entry name" value="FAD/NAD(P)-binding domain"/>
    <property type="match status" value="1"/>
</dbReference>
<evidence type="ECO:0000256" key="1">
    <source>
        <dbReference type="ARBA" id="ARBA00009183"/>
    </source>
</evidence>
<dbReference type="OrthoDB" id="2915840at2759"/>
<evidence type="ECO:0000256" key="2">
    <source>
        <dbReference type="ARBA" id="ARBA00022630"/>
    </source>
</evidence>
<dbReference type="GO" id="GO:0050661">
    <property type="term" value="F:NADP binding"/>
    <property type="evidence" value="ECO:0007669"/>
    <property type="project" value="InterPro"/>
</dbReference>
<dbReference type="AlphaFoldDB" id="A0A6A7A046"/>
<dbReference type="PANTHER" id="PTHR23023">
    <property type="entry name" value="DIMETHYLANILINE MONOOXYGENASE"/>
    <property type="match status" value="1"/>
</dbReference>
<dbReference type="GO" id="GO:0004499">
    <property type="term" value="F:N,N-dimethylaniline monooxygenase activity"/>
    <property type="evidence" value="ECO:0007669"/>
    <property type="project" value="InterPro"/>
</dbReference>
<evidence type="ECO:0000256" key="3">
    <source>
        <dbReference type="ARBA" id="ARBA00022827"/>
    </source>
</evidence>
<reference evidence="5" key="1">
    <citation type="journal article" date="2020" name="Stud. Mycol.">
        <title>101 Dothideomycetes genomes: a test case for predicting lifestyles and emergence of pathogens.</title>
        <authorList>
            <person name="Haridas S."/>
            <person name="Albert R."/>
            <person name="Binder M."/>
            <person name="Bloem J."/>
            <person name="Labutti K."/>
            <person name="Salamov A."/>
            <person name="Andreopoulos B."/>
            <person name="Baker S."/>
            <person name="Barry K."/>
            <person name="Bills G."/>
            <person name="Bluhm B."/>
            <person name="Cannon C."/>
            <person name="Castanera R."/>
            <person name="Culley D."/>
            <person name="Daum C."/>
            <person name="Ezra D."/>
            <person name="Gonzalez J."/>
            <person name="Henrissat B."/>
            <person name="Kuo A."/>
            <person name="Liang C."/>
            <person name="Lipzen A."/>
            <person name="Lutzoni F."/>
            <person name="Magnuson J."/>
            <person name="Mondo S."/>
            <person name="Nolan M."/>
            <person name="Ohm R."/>
            <person name="Pangilinan J."/>
            <person name="Park H.-J."/>
            <person name="Ramirez L."/>
            <person name="Alfaro M."/>
            <person name="Sun H."/>
            <person name="Tritt A."/>
            <person name="Yoshinaga Y."/>
            <person name="Zwiers L.-H."/>
            <person name="Turgeon B."/>
            <person name="Goodwin S."/>
            <person name="Spatafora J."/>
            <person name="Crous P."/>
            <person name="Grigoriev I."/>
        </authorList>
    </citation>
    <scope>NUCLEOTIDE SEQUENCE</scope>
    <source>
        <strain evidence="5">CBS 113818</strain>
    </source>
</reference>
<dbReference type="InterPro" id="IPR020946">
    <property type="entry name" value="Flavin_mOase-like"/>
</dbReference>
<dbReference type="Proteomes" id="UP000799424">
    <property type="component" value="Unassembled WGS sequence"/>
</dbReference>
<keyword evidence="2" id="KW-0285">Flavoprotein</keyword>
<protein>
    <submittedName>
        <fullName evidence="5">FAD/NAD(P)-binding domain-containing protein</fullName>
    </submittedName>
</protein>
<keyword evidence="3" id="KW-0274">FAD</keyword>
<gene>
    <name evidence="5" type="ORF">CC86DRAFT_445686</name>
</gene>
<accession>A0A6A7A046</accession>
<dbReference type="InterPro" id="IPR036188">
    <property type="entry name" value="FAD/NAD-bd_sf"/>
</dbReference>
<keyword evidence="4" id="KW-0560">Oxidoreductase</keyword>
<proteinExistence type="inferred from homology"/>
<keyword evidence="6" id="KW-1185">Reference proteome</keyword>
<evidence type="ECO:0000256" key="4">
    <source>
        <dbReference type="ARBA" id="ARBA00023002"/>
    </source>
</evidence>
<comment type="similarity">
    <text evidence="1">Belongs to the FMO family.</text>
</comment>
<dbReference type="EMBL" id="MU006225">
    <property type="protein sequence ID" value="KAF2826692.1"/>
    <property type="molecule type" value="Genomic_DNA"/>
</dbReference>
<sequence>MTLEEMEVLDLVIIGAGIHGLSMLKTYRNVHPEASIIALEKGNSLGEVWAKDRLYPGLRTNNHCRTYAPPSSIPIFGDYPMSTKGFDVAEDHIPGHHVNDYLLKYAVEYDLEKHIRYNCNVEAAVDNVVAGWTLTVEQVLSASGSTPRHTIEARKLVVATGLTSEPFMSSLKGRDTFDAPIYHTSELAKAENSFGPFKRVTLLIDWVIRESGHGPCWMMPKRLTPLKVIPELLLQTRLITWLSLCIWDDGFSWVRSFFHQRWLGRSLVDTFFMEMQHSAEEINGYDRHPETAKFKPWDDVFFIGTNRGLLNYGLEFFDFVRQGQIRVHVADIECLSDHTVHLSNDKFINADVLICGTRWKDTPQLNFVTEKELGLPGHISSSAKLYIPHADIEIFNNCPKLQNQPKPRYYKPMTEEKDVTTPEPCRQYRFMVPPEFIESRTLASVGAYRSPATTIIAQSQALWITAFFDNQIPALCSPDDAALSRIMYKTVLHTQFDKWRYSRGFGPRFPELWFDCLPYVDLMLKDIGIENQRKQSWWAERFTPYMPADYVGIVDEYKDVKK</sequence>
<dbReference type="InterPro" id="IPR050346">
    <property type="entry name" value="FMO-like"/>
</dbReference>
<evidence type="ECO:0000313" key="5">
    <source>
        <dbReference type="EMBL" id="KAF2826692.1"/>
    </source>
</evidence>